<name>A0A811YVB1_NYCPR</name>
<protein>
    <submittedName>
        <fullName evidence="2">(raccoon dog) hypothetical protein</fullName>
    </submittedName>
</protein>
<dbReference type="AlphaFoldDB" id="A0A811YVB1"/>
<evidence type="ECO:0000256" key="1">
    <source>
        <dbReference type="SAM" id="MobiDB-lite"/>
    </source>
</evidence>
<reference evidence="2" key="1">
    <citation type="submission" date="2020-12" db="EMBL/GenBank/DDBJ databases">
        <authorList>
            <consortium name="Molecular Ecology Group"/>
        </authorList>
    </citation>
    <scope>NUCLEOTIDE SEQUENCE</scope>
    <source>
        <strain evidence="2">TBG_1078</strain>
    </source>
</reference>
<comment type="caution">
    <text evidence="2">The sequence shown here is derived from an EMBL/GenBank/DDBJ whole genome shotgun (WGS) entry which is preliminary data.</text>
</comment>
<feature type="region of interest" description="Disordered" evidence="1">
    <location>
        <begin position="57"/>
        <end position="87"/>
    </location>
</feature>
<keyword evidence="3" id="KW-1185">Reference proteome</keyword>
<feature type="region of interest" description="Disordered" evidence="1">
    <location>
        <begin position="203"/>
        <end position="227"/>
    </location>
</feature>
<organism evidence="2 3">
    <name type="scientific">Nyctereutes procyonoides</name>
    <name type="common">Raccoon dog</name>
    <name type="synonym">Canis procyonoides</name>
    <dbReference type="NCBI Taxonomy" id="34880"/>
    <lineage>
        <taxon>Eukaryota</taxon>
        <taxon>Metazoa</taxon>
        <taxon>Chordata</taxon>
        <taxon>Craniata</taxon>
        <taxon>Vertebrata</taxon>
        <taxon>Euteleostomi</taxon>
        <taxon>Mammalia</taxon>
        <taxon>Eutheria</taxon>
        <taxon>Laurasiatheria</taxon>
        <taxon>Carnivora</taxon>
        <taxon>Caniformia</taxon>
        <taxon>Canidae</taxon>
        <taxon>Nyctereutes</taxon>
    </lineage>
</organism>
<evidence type="ECO:0000313" key="2">
    <source>
        <dbReference type="EMBL" id="CAD7681477.1"/>
    </source>
</evidence>
<dbReference type="Proteomes" id="UP000645828">
    <property type="component" value="Unassembled WGS sequence"/>
</dbReference>
<feature type="compositionally biased region" description="Low complexity" evidence="1">
    <location>
        <begin position="210"/>
        <end position="227"/>
    </location>
</feature>
<sequence length="269" mass="28521">MCTPEIGPIPGFVTGFGDFSSLLGIRGQRSGRLVQSHQGVEDPSSCHFLSSSRVHGRPLPLSPGHSSPFQDRDHTVGTGHAGAASSQIPGGPGLPCCVGRLHHESSMALLLLYEKRAQEGTGRVDTRPVRSSFSWSAKKCSTHESRLLPVPLPLSSCVPFLPHLSCEDATSVRPEVIPAGGISPTSGSWNLGWGPTAATSHASCSARQWPGSGPLGSPRPSSVPGRRLVCSPDPQTRSPFKVIEADDDSLCQQLVSTGVLPQLKWKRFL</sequence>
<proteinExistence type="predicted"/>
<dbReference type="EMBL" id="CAJHUB010000752">
    <property type="protein sequence ID" value="CAD7681477.1"/>
    <property type="molecule type" value="Genomic_DNA"/>
</dbReference>
<accession>A0A811YVB1</accession>
<gene>
    <name evidence="2" type="ORF">NYPRO_LOCUS14269</name>
</gene>
<evidence type="ECO:0000313" key="3">
    <source>
        <dbReference type="Proteomes" id="UP000645828"/>
    </source>
</evidence>